<comment type="caution">
    <text evidence="9">The sequence shown here is derived from an EMBL/GenBank/DDBJ whole genome shotgun (WGS) entry which is preliminary data.</text>
</comment>
<protein>
    <recommendedName>
        <fullName evidence="8">Carboxylic ester hydrolase</fullName>
        <ecNumber evidence="8">3.1.1.-</ecNumber>
    </recommendedName>
</protein>
<keyword evidence="6" id="KW-0106">Calcium</keyword>
<dbReference type="InterPro" id="IPR029058">
    <property type="entry name" value="AB_hydrolase_fold"/>
</dbReference>
<feature type="chain" id="PRO_5041767417" description="Carboxylic ester hydrolase" evidence="8">
    <location>
        <begin position="23"/>
        <end position="596"/>
    </location>
</feature>
<dbReference type="PANTHER" id="PTHR33938:SF16">
    <property type="entry name" value="CARBOXYLIC ESTER HYDROLASE"/>
    <property type="match status" value="1"/>
</dbReference>
<dbReference type="Proteomes" id="UP001270362">
    <property type="component" value="Unassembled WGS sequence"/>
</dbReference>
<proteinExistence type="inferred from homology"/>
<dbReference type="EMBL" id="JAULSO010000001">
    <property type="protein sequence ID" value="KAK3693011.1"/>
    <property type="molecule type" value="Genomic_DNA"/>
</dbReference>
<evidence type="ECO:0000256" key="1">
    <source>
        <dbReference type="ARBA" id="ARBA00006249"/>
    </source>
</evidence>
<evidence type="ECO:0000256" key="3">
    <source>
        <dbReference type="ARBA" id="ARBA00022723"/>
    </source>
</evidence>
<evidence type="ECO:0000313" key="9">
    <source>
        <dbReference type="EMBL" id="KAK3693011.1"/>
    </source>
</evidence>
<comment type="similarity">
    <text evidence="1 8">Belongs to the tannase family.</text>
</comment>
<dbReference type="PANTHER" id="PTHR33938">
    <property type="entry name" value="FERULOYL ESTERASE B-RELATED"/>
    <property type="match status" value="1"/>
</dbReference>
<reference evidence="9" key="1">
    <citation type="journal article" date="2023" name="Mol. Phylogenet. Evol.">
        <title>Genome-scale phylogeny and comparative genomics of the fungal order Sordariales.</title>
        <authorList>
            <person name="Hensen N."/>
            <person name="Bonometti L."/>
            <person name="Westerberg I."/>
            <person name="Brannstrom I.O."/>
            <person name="Guillou S."/>
            <person name="Cros-Aarteil S."/>
            <person name="Calhoun S."/>
            <person name="Haridas S."/>
            <person name="Kuo A."/>
            <person name="Mondo S."/>
            <person name="Pangilinan J."/>
            <person name="Riley R."/>
            <person name="LaButti K."/>
            <person name="Andreopoulos B."/>
            <person name="Lipzen A."/>
            <person name="Chen C."/>
            <person name="Yan M."/>
            <person name="Daum C."/>
            <person name="Ng V."/>
            <person name="Clum A."/>
            <person name="Steindorff A."/>
            <person name="Ohm R.A."/>
            <person name="Martin F."/>
            <person name="Silar P."/>
            <person name="Natvig D.O."/>
            <person name="Lalanne C."/>
            <person name="Gautier V."/>
            <person name="Ament-Velasquez S.L."/>
            <person name="Kruys A."/>
            <person name="Hutchinson M.I."/>
            <person name="Powell A.J."/>
            <person name="Barry K."/>
            <person name="Miller A.N."/>
            <person name="Grigoriev I.V."/>
            <person name="Debuchy R."/>
            <person name="Gladieux P."/>
            <person name="Hiltunen Thoren M."/>
            <person name="Johannesson H."/>
        </authorList>
    </citation>
    <scope>NUCLEOTIDE SEQUENCE</scope>
    <source>
        <strain evidence="9">CBS 314.62</strain>
    </source>
</reference>
<dbReference type="SUPFAM" id="SSF53474">
    <property type="entry name" value="alpha/beta-Hydrolases"/>
    <property type="match status" value="1"/>
</dbReference>
<dbReference type="GO" id="GO:0046872">
    <property type="term" value="F:metal ion binding"/>
    <property type="evidence" value="ECO:0007669"/>
    <property type="project" value="UniProtKB-KW"/>
</dbReference>
<keyword evidence="5 8" id="KW-0378">Hydrolase</keyword>
<evidence type="ECO:0000256" key="6">
    <source>
        <dbReference type="ARBA" id="ARBA00022837"/>
    </source>
</evidence>
<dbReference type="GO" id="GO:0030600">
    <property type="term" value="F:feruloyl esterase activity"/>
    <property type="evidence" value="ECO:0007669"/>
    <property type="project" value="UniProtKB-ARBA"/>
</dbReference>
<name>A0AAE1CFU2_9PEZI</name>
<keyword evidence="3" id="KW-0479">Metal-binding</keyword>
<keyword evidence="7" id="KW-1015">Disulfide bond</keyword>
<dbReference type="EC" id="3.1.1.-" evidence="8"/>
<evidence type="ECO:0000256" key="7">
    <source>
        <dbReference type="ARBA" id="ARBA00023157"/>
    </source>
</evidence>
<dbReference type="Pfam" id="PF07519">
    <property type="entry name" value="Tannase"/>
    <property type="match status" value="1"/>
</dbReference>
<evidence type="ECO:0000313" key="10">
    <source>
        <dbReference type="Proteomes" id="UP001270362"/>
    </source>
</evidence>
<dbReference type="InterPro" id="IPR011118">
    <property type="entry name" value="Tannase/feruloyl_esterase"/>
</dbReference>
<evidence type="ECO:0000256" key="4">
    <source>
        <dbReference type="ARBA" id="ARBA00022729"/>
    </source>
</evidence>
<evidence type="ECO:0000256" key="8">
    <source>
        <dbReference type="RuleBase" id="RU361238"/>
    </source>
</evidence>
<evidence type="ECO:0000256" key="5">
    <source>
        <dbReference type="ARBA" id="ARBA00022801"/>
    </source>
</evidence>
<accession>A0AAE1CFU2</accession>
<keyword evidence="10" id="KW-1185">Reference proteome</keyword>
<organism evidence="9 10">
    <name type="scientific">Podospora appendiculata</name>
    <dbReference type="NCBI Taxonomy" id="314037"/>
    <lineage>
        <taxon>Eukaryota</taxon>
        <taxon>Fungi</taxon>
        <taxon>Dikarya</taxon>
        <taxon>Ascomycota</taxon>
        <taxon>Pezizomycotina</taxon>
        <taxon>Sordariomycetes</taxon>
        <taxon>Sordariomycetidae</taxon>
        <taxon>Sordariales</taxon>
        <taxon>Podosporaceae</taxon>
        <taxon>Podospora</taxon>
    </lineage>
</organism>
<feature type="signal peptide" evidence="8">
    <location>
        <begin position="1"/>
        <end position="22"/>
    </location>
</feature>
<sequence length="596" mass="63468">MHSPFWSLVAAVLSSVVVGAACTPRDVPGTLESLCTKAYAQAALPAPGFYHGIAINPASVTTTLVTNASFSSEWFPANTISYCNVTFAYSHVAIPGDVVQVTYWVPSPSTFKNRYVSTGGGGLAINSGSRSLPTGIIVGAVAGLTDGGFGSFNTQWDAVFLQADGKVNWQSVNMFGFQAHHELAVLGKELARNLFKVPRANKVYSYYQGCSEGGREGWSQLQRFADQFDGAAIGAPAIRYGQQQVNHLTSNVVEQTLNYYPPPCELAKIVSLTIAACDGLDGRVDGVVSRSDLCKLHFNINTTLGTPYFCPATTGGGSDGGGFPPLAKRQFPPMNPTPLQNGTITAAGIAVAQTILNGLRDSQGRLVYLSYQPAAGFSDAGTAYNTTTNTWGLSISGLGGEWVRRFLQLKNELTLPNLSGVTYDTLKAWMIQGQTTYADMLQTTNPDLSGFQAAGGKVLHVHGEADDSIPAGASVHYYNAVRRVMFPQLGYNASTAALDAFYRLFLVPGGAHCGPNAAMPAGGWPQTTLQTVIDWVERGAAPATLANSGGGIDTLCRFPLRPLWTGTNGTKLECVYDQASIDTWTYNFDAYSSPLY</sequence>
<gene>
    <name evidence="9" type="ORF">B0T22DRAFT_32595</name>
</gene>
<dbReference type="AlphaFoldDB" id="A0AAE1CFU2"/>
<keyword evidence="2" id="KW-0719">Serine esterase</keyword>
<reference evidence="9" key="2">
    <citation type="submission" date="2023-06" db="EMBL/GenBank/DDBJ databases">
        <authorList>
            <consortium name="Lawrence Berkeley National Laboratory"/>
            <person name="Haridas S."/>
            <person name="Hensen N."/>
            <person name="Bonometti L."/>
            <person name="Westerberg I."/>
            <person name="Brannstrom I.O."/>
            <person name="Guillou S."/>
            <person name="Cros-Aarteil S."/>
            <person name="Calhoun S."/>
            <person name="Kuo A."/>
            <person name="Mondo S."/>
            <person name="Pangilinan J."/>
            <person name="Riley R."/>
            <person name="Labutti K."/>
            <person name="Andreopoulos B."/>
            <person name="Lipzen A."/>
            <person name="Chen C."/>
            <person name="Yanf M."/>
            <person name="Daum C."/>
            <person name="Ng V."/>
            <person name="Clum A."/>
            <person name="Steindorff A."/>
            <person name="Ohm R."/>
            <person name="Martin F."/>
            <person name="Silar P."/>
            <person name="Natvig D."/>
            <person name="Lalanne C."/>
            <person name="Gautier V."/>
            <person name="Ament-Velasquez S.L."/>
            <person name="Kruys A."/>
            <person name="Hutchinson M.I."/>
            <person name="Powell A.J."/>
            <person name="Barry K."/>
            <person name="Miller A.N."/>
            <person name="Grigoriev I.V."/>
            <person name="Debuchy R."/>
            <person name="Gladieux P."/>
            <person name="Thoren M.H."/>
            <person name="Johannesson H."/>
        </authorList>
    </citation>
    <scope>NUCLEOTIDE SEQUENCE</scope>
    <source>
        <strain evidence="9">CBS 314.62</strain>
    </source>
</reference>
<keyword evidence="4 8" id="KW-0732">Signal</keyword>
<evidence type="ECO:0000256" key="2">
    <source>
        <dbReference type="ARBA" id="ARBA00022487"/>
    </source>
</evidence>